<gene>
    <name evidence="2" type="ORF">Agub_g6454</name>
</gene>
<name>A0AAD3HKV3_9CHLO</name>
<reference evidence="2 3" key="1">
    <citation type="journal article" date="2021" name="Sci. Rep.">
        <title>Genome sequencing of the multicellular alga Astrephomene provides insights into convergent evolution of germ-soma differentiation.</title>
        <authorList>
            <person name="Yamashita S."/>
            <person name="Yamamoto K."/>
            <person name="Matsuzaki R."/>
            <person name="Suzuki S."/>
            <person name="Yamaguchi H."/>
            <person name="Hirooka S."/>
            <person name="Minakuchi Y."/>
            <person name="Miyagishima S."/>
            <person name="Kawachi M."/>
            <person name="Toyoda A."/>
            <person name="Nozaki H."/>
        </authorList>
    </citation>
    <scope>NUCLEOTIDE SEQUENCE [LARGE SCALE GENOMIC DNA]</scope>
    <source>
        <strain evidence="2 3">NIES-4017</strain>
    </source>
</reference>
<evidence type="ECO:0000256" key="1">
    <source>
        <dbReference type="SAM" id="MobiDB-lite"/>
    </source>
</evidence>
<feature type="non-terminal residue" evidence="2">
    <location>
        <position position="1"/>
    </location>
</feature>
<dbReference type="AlphaFoldDB" id="A0AAD3HKV3"/>
<organism evidence="2 3">
    <name type="scientific">Astrephomene gubernaculifera</name>
    <dbReference type="NCBI Taxonomy" id="47775"/>
    <lineage>
        <taxon>Eukaryota</taxon>
        <taxon>Viridiplantae</taxon>
        <taxon>Chlorophyta</taxon>
        <taxon>core chlorophytes</taxon>
        <taxon>Chlorophyceae</taxon>
        <taxon>CS clade</taxon>
        <taxon>Chlamydomonadales</taxon>
        <taxon>Astrephomenaceae</taxon>
        <taxon>Astrephomene</taxon>
    </lineage>
</organism>
<dbReference type="EMBL" id="BMAR01000009">
    <property type="protein sequence ID" value="GFR45079.1"/>
    <property type="molecule type" value="Genomic_DNA"/>
</dbReference>
<evidence type="ECO:0000313" key="2">
    <source>
        <dbReference type="EMBL" id="GFR45079.1"/>
    </source>
</evidence>
<feature type="region of interest" description="Disordered" evidence="1">
    <location>
        <begin position="106"/>
        <end position="149"/>
    </location>
</feature>
<proteinExistence type="predicted"/>
<feature type="region of interest" description="Disordered" evidence="1">
    <location>
        <begin position="1"/>
        <end position="42"/>
    </location>
</feature>
<feature type="non-terminal residue" evidence="2">
    <location>
        <position position="149"/>
    </location>
</feature>
<comment type="caution">
    <text evidence="2">The sequence shown here is derived from an EMBL/GenBank/DDBJ whole genome shotgun (WGS) entry which is preliminary data.</text>
</comment>
<evidence type="ECO:0000313" key="3">
    <source>
        <dbReference type="Proteomes" id="UP001054857"/>
    </source>
</evidence>
<dbReference type="Proteomes" id="UP001054857">
    <property type="component" value="Unassembled WGS sequence"/>
</dbReference>
<keyword evidence="3" id="KW-1185">Reference proteome</keyword>
<feature type="compositionally biased region" description="Low complexity" evidence="1">
    <location>
        <begin position="109"/>
        <end position="142"/>
    </location>
</feature>
<sequence>EGVSNGDGDGVALSSLSEGELEEYEVEGGRKGGGDGDGGGSMSYEQAAQLVVWVMDRAEVLRRKVRGALRRTYRDHPGGLETLDYTLCVAPLAAAVLAERDRRLYDNKTSNGGTSSQQGGLEAAAAAAAATAPVSAGSGSPANSYADDE</sequence>
<accession>A0AAD3HKV3</accession>
<protein>
    <submittedName>
        <fullName evidence="2">Uncharacterized protein</fullName>
    </submittedName>
</protein>